<dbReference type="Proteomes" id="UP001321580">
    <property type="component" value="Unassembled WGS sequence"/>
</dbReference>
<keyword evidence="2" id="KW-1185">Reference proteome</keyword>
<accession>A0ABT6XFF7</accession>
<organism evidence="1 2">
    <name type="scientific">Lysobacter stagni</name>
    <dbReference type="NCBI Taxonomy" id="3045172"/>
    <lineage>
        <taxon>Bacteria</taxon>
        <taxon>Pseudomonadati</taxon>
        <taxon>Pseudomonadota</taxon>
        <taxon>Gammaproteobacteria</taxon>
        <taxon>Lysobacterales</taxon>
        <taxon>Lysobacteraceae</taxon>
        <taxon>Lysobacter</taxon>
    </lineage>
</organism>
<dbReference type="Pfam" id="PF07394">
    <property type="entry name" value="DUF1501"/>
    <property type="match status" value="1"/>
</dbReference>
<name>A0ABT6XFF7_9GAMM</name>
<proteinExistence type="predicted"/>
<evidence type="ECO:0000313" key="1">
    <source>
        <dbReference type="EMBL" id="MDI9238786.1"/>
    </source>
</evidence>
<dbReference type="InterPro" id="IPR006311">
    <property type="entry name" value="TAT_signal"/>
</dbReference>
<protein>
    <submittedName>
        <fullName evidence="1">DUF1501 domain-containing protein</fullName>
    </submittedName>
</protein>
<dbReference type="EMBL" id="JASGBI010000001">
    <property type="protein sequence ID" value="MDI9238786.1"/>
    <property type="molecule type" value="Genomic_DNA"/>
</dbReference>
<dbReference type="InterPro" id="IPR010869">
    <property type="entry name" value="DUF1501"/>
</dbReference>
<dbReference type="SUPFAM" id="SSF53649">
    <property type="entry name" value="Alkaline phosphatase-like"/>
    <property type="match status" value="1"/>
</dbReference>
<sequence length="481" mass="51304">MSRSIREDRRNFLRRVQAVVAGGAAYALLPQLELVGRAYAAEPLPGNDYRALVCIFLFGGSDSFNMLIPHEANEHAAYLTSRGGVYEATTNPFGLGIARDSLVTVNDSAGKTWGLHPECASMKPLFDAGELAFLANIGPLVEPLTKDDVTRRLKRLPPYLYSHNDQQKLWMRGHTNRAGTTGWGGLLADRAEASNLGLQSLPPSISISGSNLFQFGATTLPFAMSSGGPATVNRFRNDGSATDRIRSESLRALVESAYQPIMQDQYAVIGDSAINLNDTLRVALNPTNGGDITTVFPAGGLASQLRMVARMIKASRTSAINHRRQIYYVSMGGFDTHQNQMAANGHGALLRQLGDSLAAFRAALAEIGALNDTTTFTMSDFGRTLNSNGNGTDHGWGGVQLVMGGAAANGGALRGGQVWGSYPLLELDGTQAVGRGRMVPTISVNQMGATLAQWFGLPAGEVGAIFPGIENFAQPRLGFLT</sequence>
<evidence type="ECO:0000313" key="2">
    <source>
        <dbReference type="Proteomes" id="UP001321580"/>
    </source>
</evidence>
<dbReference type="RefSeq" id="WP_283212230.1">
    <property type="nucleotide sequence ID" value="NZ_JASGBI010000001.1"/>
</dbReference>
<reference evidence="1 2" key="1">
    <citation type="submission" date="2023-05" db="EMBL/GenBank/DDBJ databases">
        <title>Lysobacter sp. strain LF1 Genome sequencing and assembly.</title>
        <authorList>
            <person name="Jung Y."/>
        </authorList>
    </citation>
    <scope>NUCLEOTIDE SEQUENCE [LARGE SCALE GENOMIC DNA]</scope>
    <source>
        <strain evidence="1 2">LF1</strain>
    </source>
</reference>
<comment type="caution">
    <text evidence="1">The sequence shown here is derived from an EMBL/GenBank/DDBJ whole genome shotgun (WGS) entry which is preliminary data.</text>
</comment>
<gene>
    <name evidence="1" type="ORF">QLQ15_07640</name>
</gene>
<dbReference type="PANTHER" id="PTHR43737:SF1">
    <property type="entry name" value="DUF1501 DOMAIN-CONTAINING PROTEIN"/>
    <property type="match status" value="1"/>
</dbReference>
<dbReference type="PROSITE" id="PS51318">
    <property type="entry name" value="TAT"/>
    <property type="match status" value="1"/>
</dbReference>
<dbReference type="InterPro" id="IPR017850">
    <property type="entry name" value="Alkaline_phosphatase_core_sf"/>
</dbReference>
<dbReference type="PANTHER" id="PTHR43737">
    <property type="entry name" value="BLL7424 PROTEIN"/>
    <property type="match status" value="1"/>
</dbReference>